<gene>
    <name evidence="1" type="ORF">NDU88_006243</name>
</gene>
<accession>A0AAV7X0L7</accession>
<evidence type="ECO:0000313" key="2">
    <source>
        <dbReference type="Proteomes" id="UP001066276"/>
    </source>
</evidence>
<dbReference type="EMBL" id="JANPWB010000001">
    <property type="protein sequence ID" value="KAJ1218666.1"/>
    <property type="molecule type" value="Genomic_DNA"/>
</dbReference>
<proteinExistence type="predicted"/>
<sequence>MSRVYLWRGGMLHPDLQTATKYPYHLDKRPRRELAGPGDRCGWIGRKGGTEGKAHVGRRIDPLDMLIERGRSLDIA</sequence>
<dbReference type="Proteomes" id="UP001066276">
    <property type="component" value="Chromosome 1_1"/>
</dbReference>
<comment type="caution">
    <text evidence="1">The sequence shown here is derived from an EMBL/GenBank/DDBJ whole genome shotgun (WGS) entry which is preliminary data.</text>
</comment>
<reference evidence="1" key="1">
    <citation type="journal article" date="2022" name="bioRxiv">
        <title>Sequencing and chromosome-scale assembly of the giantPleurodeles waltlgenome.</title>
        <authorList>
            <person name="Brown T."/>
            <person name="Elewa A."/>
            <person name="Iarovenko S."/>
            <person name="Subramanian E."/>
            <person name="Araus A.J."/>
            <person name="Petzold A."/>
            <person name="Susuki M."/>
            <person name="Suzuki K.-i.T."/>
            <person name="Hayashi T."/>
            <person name="Toyoda A."/>
            <person name="Oliveira C."/>
            <person name="Osipova E."/>
            <person name="Leigh N.D."/>
            <person name="Simon A."/>
            <person name="Yun M.H."/>
        </authorList>
    </citation>
    <scope>NUCLEOTIDE SEQUENCE</scope>
    <source>
        <strain evidence="1">20211129_DDA</strain>
        <tissue evidence="1">Liver</tissue>
    </source>
</reference>
<organism evidence="1 2">
    <name type="scientific">Pleurodeles waltl</name>
    <name type="common">Iberian ribbed newt</name>
    <dbReference type="NCBI Taxonomy" id="8319"/>
    <lineage>
        <taxon>Eukaryota</taxon>
        <taxon>Metazoa</taxon>
        <taxon>Chordata</taxon>
        <taxon>Craniata</taxon>
        <taxon>Vertebrata</taxon>
        <taxon>Euteleostomi</taxon>
        <taxon>Amphibia</taxon>
        <taxon>Batrachia</taxon>
        <taxon>Caudata</taxon>
        <taxon>Salamandroidea</taxon>
        <taxon>Salamandridae</taxon>
        <taxon>Pleurodelinae</taxon>
        <taxon>Pleurodeles</taxon>
    </lineage>
</organism>
<dbReference type="AlphaFoldDB" id="A0AAV7X0L7"/>
<name>A0AAV7X0L7_PLEWA</name>
<protein>
    <submittedName>
        <fullName evidence="1">Uncharacterized protein</fullName>
    </submittedName>
</protein>
<keyword evidence="2" id="KW-1185">Reference proteome</keyword>
<evidence type="ECO:0000313" key="1">
    <source>
        <dbReference type="EMBL" id="KAJ1218666.1"/>
    </source>
</evidence>